<name>A0A328U403_9BACL</name>
<dbReference type="Gene3D" id="3.30.1780.10">
    <property type="entry name" value="ornithine cyclodeaminase, domain 1"/>
    <property type="match status" value="1"/>
</dbReference>
<dbReference type="InterPro" id="IPR036291">
    <property type="entry name" value="NAD(P)-bd_dom_sf"/>
</dbReference>
<dbReference type="GO" id="GO:0005737">
    <property type="term" value="C:cytoplasm"/>
    <property type="evidence" value="ECO:0007669"/>
    <property type="project" value="TreeGrafter"/>
</dbReference>
<dbReference type="InterPro" id="IPR023401">
    <property type="entry name" value="ODC_N"/>
</dbReference>
<dbReference type="PANTHER" id="PTHR13812:SF19">
    <property type="entry name" value="KETIMINE REDUCTASE MU-CRYSTALLIN"/>
    <property type="match status" value="1"/>
</dbReference>
<sequence length="324" mass="35858">MIYLHDGHIRDMGMDWRQLTGIVEQVIRTRDAGDTVSPLKTYLRFHDLKNRIIAMPSFVGGSFGLAGLKWIASYPDNGRHGLPRAHNTIILNDTATGRPVALLRSELLNGLRTAAVSGLMMQAYMAARQPEELRLGIIGWGPIGRRHLEMCAALFGNRLKQVMLNDLKGIDPDTIPLQLRDRTEIAADWRAVYRGSNVTATCTVAAERYIDEQPPAGALLLNVSLRDYKPASVAKVNAVIVDDWREVCRENTDIEKLHEQAGLSESDARTIADVVCRGAMAEFAADEAVFFNPMGLGAFDIAIAGYYWQRALQLGLGVELEQDN</sequence>
<comment type="caution">
    <text evidence="1">The sequence shown here is derived from an EMBL/GenBank/DDBJ whole genome shotgun (WGS) entry which is preliminary data.</text>
</comment>
<gene>
    <name evidence="1" type="ORF">DL346_22040</name>
</gene>
<organism evidence="1 2">
    <name type="scientific">Paenibacillus montanisoli</name>
    <dbReference type="NCBI Taxonomy" id="2081970"/>
    <lineage>
        <taxon>Bacteria</taxon>
        <taxon>Bacillati</taxon>
        <taxon>Bacillota</taxon>
        <taxon>Bacilli</taxon>
        <taxon>Bacillales</taxon>
        <taxon>Paenibacillaceae</taxon>
        <taxon>Paenibacillus</taxon>
    </lineage>
</organism>
<accession>A0A328U403</accession>
<protein>
    <submittedName>
        <fullName evidence="1">2,3-diaminopropionate biosynthesis protein SbnB</fullName>
    </submittedName>
</protein>
<dbReference type="PIRSF" id="PIRSF001439">
    <property type="entry name" value="CryM"/>
    <property type="match status" value="1"/>
</dbReference>
<keyword evidence="2" id="KW-1185">Reference proteome</keyword>
<evidence type="ECO:0000313" key="2">
    <source>
        <dbReference type="Proteomes" id="UP000249260"/>
    </source>
</evidence>
<dbReference type="OrthoDB" id="9792005at2"/>
<reference evidence="1 2" key="1">
    <citation type="submission" date="2018-06" db="EMBL/GenBank/DDBJ databases">
        <title>Paenibacillus montanisoli sp. nov., isolated from mountain area soil.</title>
        <authorList>
            <person name="Wu M."/>
        </authorList>
    </citation>
    <scope>NUCLEOTIDE SEQUENCE [LARGE SCALE GENOMIC DNA]</scope>
    <source>
        <strain evidence="1 2">RA17</strain>
    </source>
</reference>
<dbReference type="AlphaFoldDB" id="A0A328U403"/>
<proteinExistence type="predicted"/>
<dbReference type="SUPFAM" id="SSF51735">
    <property type="entry name" value="NAD(P)-binding Rossmann-fold domains"/>
    <property type="match status" value="1"/>
</dbReference>
<dbReference type="Gene3D" id="3.40.50.720">
    <property type="entry name" value="NAD(P)-binding Rossmann-like Domain"/>
    <property type="match status" value="1"/>
</dbReference>
<dbReference type="EMBL" id="QLUW01000004">
    <property type="protein sequence ID" value="RAP74724.1"/>
    <property type="molecule type" value="Genomic_DNA"/>
</dbReference>
<dbReference type="Pfam" id="PF02423">
    <property type="entry name" value="OCD_Mu_crystall"/>
    <property type="match status" value="1"/>
</dbReference>
<dbReference type="Proteomes" id="UP000249260">
    <property type="component" value="Unassembled WGS sequence"/>
</dbReference>
<dbReference type="InterPro" id="IPR003462">
    <property type="entry name" value="ODC_Mu_crystall"/>
</dbReference>
<dbReference type="RefSeq" id="WP_112884511.1">
    <property type="nucleotide sequence ID" value="NZ_QLUW01000004.1"/>
</dbReference>
<dbReference type="PANTHER" id="PTHR13812">
    <property type="entry name" value="KETIMINE REDUCTASE MU-CRYSTALLIN"/>
    <property type="match status" value="1"/>
</dbReference>
<evidence type="ECO:0000313" key="1">
    <source>
        <dbReference type="EMBL" id="RAP74724.1"/>
    </source>
</evidence>